<comment type="subcellular location">
    <subcellularLocation>
        <location evidence="8">Cytoplasm</location>
    </subcellularLocation>
</comment>
<dbReference type="NCBIfam" id="TIGR00125">
    <property type="entry name" value="cyt_tran_rel"/>
    <property type="match status" value="1"/>
</dbReference>
<dbReference type="GO" id="GO:0005524">
    <property type="term" value="F:ATP binding"/>
    <property type="evidence" value="ECO:0007669"/>
    <property type="project" value="UniProtKB-KW"/>
</dbReference>
<dbReference type="SUPFAM" id="SSF52374">
    <property type="entry name" value="Nucleotidylyl transferase"/>
    <property type="match status" value="1"/>
</dbReference>
<dbReference type="InterPro" id="IPR004821">
    <property type="entry name" value="Cyt_trans-like"/>
</dbReference>
<feature type="binding site" evidence="8">
    <location>
        <position position="176"/>
    </location>
    <ligand>
        <name>ATP</name>
        <dbReference type="ChEBI" id="CHEBI:30616"/>
    </ligand>
</feature>
<dbReference type="RefSeq" id="WP_126923948.1">
    <property type="nucleotide sequence ID" value="NZ_ML133695.1"/>
</dbReference>
<dbReference type="Proteomes" id="UP000278823">
    <property type="component" value="Unassembled WGS sequence"/>
</dbReference>
<dbReference type="CDD" id="cd00560">
    <property type="entry name" value="PanC"/>
    <property type="match status" value="1"/>
</dbReference>
<comment type="similarity">
    <text evidence="2 8">Belongs to the pantothenate synthetase family.</text>
</comment>
<feature type="binding site" evidence="8">
    <location>
        <position position="61"/>
    </location>
    <ligand>
        <name>beta-alanine</name>
        <dbReference type="ChEBI" id="CHEBI:57966"/>
    </ligand>
</feature>
<dbReference type="NCBIfam" id="TIGR00018">
    <property type="entry name" value="panC"/>
    <property type="match status" value="1"/>
</dbReference>
<keyword evidence="6 8" id="KW-0067">ATP-binding</keyword>
<gene>
    <name evidence="8" type="primary">panC</name>
    <name evidence="9" type="ORF">EFQ99_25335</name>
</gene>
<evidence type="ECO:0000256" key="3">
    <source>
        <dbReference type="ARBA" id="ARBA00022598"/>
    </source>
</evidence>
<keyword evidence="10" id="KW-1185">Reference proteome</keyword>
<dbReference type="InterPro" id="IPR014729">
    <property type="entry name" value="Rossmann-like_a/b/a_fold"/>
</dbReference>
<dbReference type="EMBL" id="RJTH01000010">
    <property type="protein sequence ID" value="RUM22215.1"/>
    <property type="molecule type" value="Genomic_DNA"/>
</dbReference>
<evidence type="ECO:0000313" key="10">
    <source>
        <dbReference type="Proteomes" id="UP000278823"/>
    </source>
</evidence>
<organism evidence="9 10">
    <name type="scientific">Rhizobium vallis</name>
    <dbReference type="NCBI Taxonomy" id="634290"/>
    <lineage>
        <taxon>Bacteria</taxon>
        <taxon>Pseudomonadati</taxon>
        <taxon>Pseudomonadota</taxon>
        <taxon>Alphaproteobacteria</taxon>
        <taxon>Hyphomicrobiales</taxon>
        <taxon>Rhizobiaceae</taxon>
        <taxon>Rhizobium/Agrobacterium group</taxon>
        <taxon>Rhizobium</taxon>
    </lineage>
</organism>
<comment type="pathway">
    <text evidence="1 8">Cofactor biosynthesis; (R)-pantothenate biosynthesis; (R)-pantothenate from (R)-pantoate and beta-alanine: step 1/1.</text>
</comment>
<feature type="binding site" evidence="8">
    <location>
        <position position="153"/>
    </location>
    <ligand>
        <name>(R)-pantoate</name>
        <dbReference type="ChEBI" id="CHEBI:15980"/>
    </ligand>
</feature>
<feature type="binding site" evidence="8">
    <location>
        <begin position="30"/>
        <end position="37"/>
    </location>
    <ligand>
        <name>ATP</name>
        <dbReference type="ChEBI" id="CHEBI:30616"/>
    </ligand>
</feature>
<evidence type="ECO:0000256" key="1">
    <source>
        <dbReference type="ARBA" id="ARBA00004990"/>
    </source>
</evidence>
<feature type="active site" description="Proton donor" evidence="8">
    <location>
        <position position="37"/>
    </location>
</feature>
<comment type="miscellaneous">
    <text evidence="8">The reaction proceeds by a bi uni uni bi ping pong mechanism.</text>
</comment>
<dbReference type="PANTHER" id="PTHR21299">
    <property type="entry name" value="CYTIDYLATE KINASE/PANTOATE-BETA-ALANINE LIGASE"/>
    <property type="match status" value="1"/>
</dbReference>
<comment type="catalytic activity">
    <reaction evidence="7 8">
        <text>(R)-pantoate + beta-alanine + ATP = (R)-pantothenate + AMP + diphosphate + H(+)</text>
        <dbReference type="Rhea" id="RHEA:10912"/>
        <dbReference type="ChEBI" id="CHEBI:15378"/>
        <dbReference type="ChEBI" id="CHEBI:15980"/>
        <dbReference type="ChEBI" id="CHEBI:29032"/>
        <dbReference type="ChEBI" id="CHEBI:30616"/>
        <dbReference type="ChEBI" id="CHEBI:33019"/>
        <dbReference type="ChEBI" id="CHEBI:57966"/>
        <dbReference type="ChEBI" id="CHEBI:456215"/>
        <dbReference type="EC" id="6.3.2.1"/>
    </reaction>
</comment>
<dbReference type="PANTHER" id="PTHR21299:SF1">
    <property type="entry name" value="PANTOATE--BETA-ALANINE LIGASE"/>
    <property type="match status" value="1"/>
</dbReference>
<accession>A0A432PEZ2</accession>
<dbReference type="OrthoDB" id="9773087at2"/>
<dbReference type="InterPro" id="IPR003721">
    <property type="entry name" value="Pantoate_ligase"/>
</dbReference>
<comment type="function">
    <text evidence="8">Catalyzes the condensation of pantoate with beta-alanine in an ATP-dependent reaction via a pantoyl-adenylate intermediate.</text>
</comment>
<name>A0A432PEZ2_9HYPH</name>
<keyword evidence="3 8" id="KW-0436">Ligase</keyword>
<comment type="subunit">
    <text evidence="8">Homodimer.</text>
</comment>
<evidence type="ECO:0000256" key="4">
    <source>
        <dbReference type="ARBA" id="ARBA00022655"/>
    </source>
</evidence>
<dbReference type="Gene3D" id="3.40.50.620">
    <property type="entry name" value="HUPs"/>
    <property type="match status" value="1"/>
</dbReference>
<dbReference type="HAMAP" id="MF_00158">
    <property type="entry name" value="PanC"/>
    <property type="match status" value="1"/>
</dbReference>
<protein>
    <recommendedName>
        <fullName evidence="8">Pantothenate synthetase</fullName>
        <shortName evidence="8">PS</shortName>
        <ecNumber evidence="8">6.3.2.1</ecNumber>
    </recommendedName>
    <alternativeName>
        <fullName evidence="8">Pantoate--beta-alanine ligase</fullName>
    </alternativeName>
    <alternativeName>
        <fullName evidence="8">Pantoate-activating enzyme</fullName>
    </alternativeName>
</protein>
<evidence type="ECO:0000313" key="9">
    <source>
        <dbReference type="EMBL" id="RUM22215.1"/>
    </source>
</evidence>
<feature type="binding site" evidence="8">
    <location>
        <position position="61"/>
    </location>
    <ligand>
        <name>(R)-pantoate</name>
        <dbReference type="ChEBI" id="CHEBI:15980"/>
    </ligand>
</feature>
<keyword evidence="4 8" id="KW-0566">Pantothenate biosynthesis</keyword>
<proteinExistence type="inferred from homology"/>
<dbReference type="Gene3D" id="3.30.1300.10">
    <property type="entry name" value="Pantoate-beta-alanine ligase, C-terminal domain"/>
    <property type="match status" value="1"/>
</dbReference>
<dbReference type="Pfam" id="PF02569">
    <property type="entry name" value="Pantoate_ligase"/>
    <property type="match status" value="1"/>
</dbReference>
<evidence type="ECO:0000256" key="2">
    <source>
        <dbReference type="ARBA" id="ARBA00009256"/>
    </source>
</evidence>
<dbReference type="GO" id="GO:0005829">
    <property type="term" value="C:cytosol"/>
    <property type="evidence" value="ECO:0007669"/>
    <property type="project" value="TreeGrafter"/>
</dbReference>
<dbReference type="AlphaFoldDB" id="A0A432PEZ2"/>
<evidence type="ECO:0000256" key="6">
    <source>
        <dbReference type="ARBA" id="ARBA00022840"/>
    </source>
</evidence>
<dbReference type="FunFam" id="3.40.50.620:FF:000013">
    <property type="entry name" value="Pantothenate synthetase"/>
    <property type="match status" value="1"/>
</dbReference>
<comment type="caution">
    <text evidence="9">The sequence shown here is derived from an EMBL/GenBank/DDBJ whole genome shotgun (WGS) entry which is preliminary data.</text>
</comment>
<feature type="binding site" evidence="8">
    <location>
        <begin position="147"/>
        <end position="150"/>
    </location>
    <ligand>
        <name>ATP</name>
        <dbReference type="ChEBI" id="CHEBI:30616"/>
    </ligand>
</feature>
<dbReference type="InterPro" id="IPR042176">
    <property type="entry name" value="Pantoate_ligase_C"/>
</dbReference>
<sequence length="310" mass="34143">MRVFSSIDELRHTLDALKRQGRTVGLVPTMGYLHAGHIKLVSRARAENDIVVVSIFVNPLQFGPAEDLSKYPRDLERDAAMLRQAGVNFLFAPAVEDMYPRPMLTVVDVPDLGRELEGAVRPGHFAGVATVVSKLFNIVQPQTAYFGQKDYQQVVIIRRMVEDLAMPVRVIPVPTVRDSDGLALSSRNVYLSPEERRAAVIVPQTLDEAERLVGEGLTDARELEAKLTAFIAREPLAKPEVVAVRDAETLAPVASIEEPVVVALFVQIGSTRLLDNRVVSPVAGDTKTIRDNKIVRDSRIAGQPGKEVKR</sequence>
<dbReference type="GO" id="GO:0015940">
    <property type="term" value="P:pantothenate biosynthetic process"/>
    <property type="evidence" value="ECO:0007669"/>
    <property type="project" value="UniProtKB-UniRule"/>
</dbReference>
<evidence type="ECO:0000256" key="5">
    <source>
        <dbReference type="ARBA" id="ARBA00022741"/>
    </source>
</evidence>
<dbReference type="UniPathway" id="UPA00028">
    <property type="reaction ID" value="UER00005"/>
</dbReference>
<evidence type="ECO:0000256" key="7">
    <source>
        <dbReference type="ARBA" id="ARBA00048258"/>
    </source>
</evidence>
<dbReference type="EC" id="6.3.2.1" evidence="8"/>
<evidence type="ECO:0000256" key="8">
    <source>
        <dbReference type="HAMAP-Rule" id="MF_00158"/>
    </source>
</evidence>
<reference evidence="10" key="1">
    <citation type="submission" date="2018-11" db="EMBL/GenBank/DDBJ databases">
        <title>Rhizobium chutanense sp. nov., isolated from root nodules of Phaseolus vulgaris in China.</title>
        <authorList>
            <person name="Huo Y."/>
        </authorList>
    </citation>
    <scope>NUCLEOTIDE SEQUENCE [LARGE SCALE GENOMIC DNA]</scope>
    <source>
        <strain evidence="10">CCBAU 65647</strain>
    </source>
</reference>
<keyword evidence="5 8" id="KW-0547">Nucleotide-binding</keyword>
<feature type="binding site" evidence="8">
    <location>
        <begin position="184"/>
        <end position="187"/>
    </location>
    <ligand>
        <name>ATP</name>
        <dbReference type="ChEBI" id="CHEBI:30616"/>
    </ligand>
</feature>
<keyword evidence="8" id="KW-0963">Cytoplasm</keyword>
<dbReference type="GO" id="GO:0004592">
    <property type="term" value="F:pantoate-beta-alanine ligase activity"/>
    <property type="evidence" value="ECO:0007669"/>
    <property type="project" value="UniProtKB-UniRule"/>
</dbReference>